<dbReference type="RefSeq" id="WP_109306365.1">
    <property type="nucleotide sequence ID" value="NZ_BJUF01000004.1"/>
</dbReference>
<organism evidence="2 3">
    <name type="scientific">Kurthia sibirica</name>
    <dbReference type="NCBI Taxonomy" id="202750"/>
    <lineage>
        <taxon>Bacteria</taxon>
        <taxon>Bacillati</taxon>
        <taxon>Bacillota</taxon>
        <taxon>Bacilli</taxon>
        <taxon>Bacillales</taxon>
        <taxon>Caryophanaceae</taxon>
        <taxon>Kurthia</taxon>
    </lineage>
</organism>
<dbReference type="AlphaFoldDB" id="A0A2U3AKA8"/>
<keyword evidence="1" id="KW-1133">Transmembrane helix</keyword>
<evidence type="ECO:0000256" key="1">
    <source>
        <dbReference type="SAM" id="Phobius"/>
    </source>
</evidence>
<keyword evidence="3" id="KW-1185">Reference proteome</keyword>
<feature type="transmembrane region" description="Helical" evidence="1">
    <location>
        <begin position="35"/>
        <end position="53"/>
    </location>
</feature>
<dbReference type="Proteomes" id="UP000245938">
    <property type="component" value="Unassembled WGS sequence"/>
</dbReference>
<accession>A0A2U3AKA8</accession>
<dbReference type="OrthoDB" id="3837753at2"/>
<comment type="caution">
    <text evidence="2">The sequence shown here is derived from an EMBL/GenBank/DDBJ whole genome shotgun (WGS) entry which is preliminary data.</text>
</comment>
<name>A0A2U3AKA8_9BACL</name>
<dbReference type="EMBL" id="QFVR01000013">
    <property type="protein sequence ID" value="PWI24969.1"/>
    <property type="molecule type" value="Genomic_DNA"/>
</dbReference>
<feature type="transmembrane region" description="Helical" evidence="1">
    <location>
        <begin position="59"/>
        <end position="82"/>
    </location>
</feature>
<evidence type="ECO:0000313" key="2">
    <source>
        <dbReference type="EMBL" id="PWI24969.1"/>
    </source>
</evidence>
<reference evidence="2 3" key="1">
    <citation type="submission" date="2018-05" db="EMBL/GenBank/DDBJ databases">
        <title>Kurthia sibirica genome sequence.</title>
        <authorList>
            <person name="Maclea K.S."/>
            <person name="Goen A.E."/>
        </authorList>
    </citation>
    <scope>NUCLEOTIDE SEQUENCE [LARGE SCALE GENOMIC DNA]</scope>
    <source>
        <strain evidence="2 3">ATCC 49154</strain>
    </source>
</reference>
<evidence type="ECO:0000313" key="3">
    <source>
        <dbReference type="Proteomes" id="UP000245938"/>
    </source>
</evidence>
<proteinExistence type="predicted"/>
<keyword evidence="1" id="KW-0812">Transmembrane</keyword>
<keyword evidence="1" id="KW-0472">Membrane</keyword>
<evidence type="ECO:0008006" key="4">
    <source>
        <dbReference type="Google" id="ProtNLM"/>
    </source>
</evidence>
<protein>
    <recommendedName>
        <fullName evidence="4">DUF3137 domain-containing protein</fullName>
    </recommendedName>
</protein>
<gene>
    <name evidence="2" type="ORF">DEX24_10365</name>
</gene>
<sequence>MRSRFKLPFSLNVSTFDLPVTFVTQGGNTLFKRQITVRTLVLVMVGVLLYFLLVTQTPLAGGGFIGIITWSIGYFWLIYLLAAPTKTKLIGASNLKAMYNYVAKSNREFNTTDDGFYEPIEKMIDIHEISEADSMVIFSNGDVGYIYELIGNASILMFEEDQAHVLGASRNFHRKLTPNVSIYYDSATEPQKTETQVVNLLDKQENLINKHPGLMQLMDTQIDVLMNYVGSEFKSLHQYMIVRAKNPVALRDFENWLNLQMDKSSGFLTDFRVLDYEETCQYYKELLSAERVEALKTKEDKAE</sequence>